<dbReference type="OrthoDB" id="9781261at2"/>
<evidence type="ECO:0000313" key="15">
    <source>
        <dbReference type="EMBL" id="AXE18201.1"/>
    </source>
</evidence>
<organism evidence="15 16">
    <name type="scientific">Runella rosea</name>
    <dbReference type="NCBI Taxonomy" id="2259595"/>
    <lineage>
        <taxon>Bacteria</taxon>
        <taxon>Pseudomonadati</taxon>
        <taxon>Bacteroidota</taxon>
        <taxon>Cytophagia</taxon>
        <taxon>Cytophagales</taxon>
        <taxon>Spirosomataceae</taxon>
        <taxon>Runella</taxon>
    </lineage>
</organism>
<dbReference type="InterPro" id="IPR008972">
    <property type="entry name" value="Cupredoxin"/>
</dbReference>
<dbReference type="Pfam" id="PF00116">
    <property type="entry name" value="COX2"/>
    <property type="match status" value="1"/>
</dbReference>
<evidence type="ECO:0000256" key="1">
    <source>
        <dbReference type="ARBA" id="ARBA00004141"/>
    </source>
</evidence>
<dbReference type="SUPFAM" id="SSF49503">
    <property type="entry name" value="Cupredoxins"/>
    <property type="match status" value="1"/>
</dbReference>
<gene>
    <name evidence="15" type="ORF">DR864_10825</name>
</gene>
<comment type="cofactor">
    <cofactor evidence="11">
        <name>Cu cation</name>
        <dbReference type="ChEBI" id="CHEBI:23378"/>
    </cofactor>
    <text evidence="11">Binds a copper A center.</text>
</comment>
<dbReference type="InterPro" id="IPR011759">
    <property type="entry name" value="Cyt_c_oxidase_su2_TM_dom"/>
</dbReference>
<dbReference type="PRINTS" id="PR01166">
    <property type="entry name" value="CYCOXIDASEII"/>
</dbReference>
<dbReference type="EC" id="7.1.1.9" evidence="11"/>
<comment type="similarity">
    <text evidence="2 10">Belongs to the cytochrome c oxidase subunit 2 family.</text>
</comment>
<dbReference type="GO" id="GO:0005507">
    <property type="term" value="F:copper ion binding"/>
    <property type="evidence" value="ECO:0007669"/>
    <property type="project" value="InterPro"/>
</dbReference>
<evidence type="ECO:0000256" key="10">
    <source>
        <dbReference type="RuleBase" id="RU000456"/>
    </source>
</evidence>
<keyword evidence="11" id="KW-0479">Metal-binding</keyword>
<evidence type="ECO:0000256" key="12">
    <source>
        <dbReference type="SAM" id="Phobius"/>
    </source>
</evidence>
<evidence type="ECO:0000256" key="5">
    <source>
        <dbReference type="ARBA" id="ARBA00022692"/>
    </source>
</evidence>
<sequence>MVYLVGLLLLVLLGIAIAIAAKLQKVMGSVQSNTEADAPVPNNKINGAMWIFFLIAGTVGAVWSYLSARNYFLPEASSPHGRETDSQFWLDMSLLTIAFFIVNFLLFFFAWKYQYKKGYKATFYPENHKLELIWTAIPAVIMAVLVFLGFRSWTQIMSDAPADAQVIEIMGKQFGWIVRYPGIQDNKLGNYNFKLIDDNNNNPSGIDYSDEASFDDFINVSEMHVEVGKPVSLKIRARDVLHSVFIPHMRVKMDAVPGMPTKFWFTPDKSTEQMRAELGNPNFDYEIACTEVCGRGHFAMRLRLIVEDKASVDAWKQQQKPVLSTILENDPKFISKIPEKLRAKAMDYAPYVEETDSTTAATGSAAAATSSLR</sequence>
<evidence type="ECO:0000256" key="3">
    <source>
        <dbReference type="ARBA" id="ARBA00022448"/>
    </source>
</evidence>
<dbReference type="GO" id="GO:0005886">
    <property type="term" value="C:plasma membrane"/>
    <property type="evidence" value="ECO:0007669"/>
    <property type="project" value="UniProtKB-SubCell"/>
</dbReference>
<feature type="transmembrane region" description="Helical" evidence="12">
    <location>
        <begin position="131"/>
        <end position="150"/>
    </location>
</feature>
<reference evidence="15 16" key="1">
    <citation type="submission" date="2018-07" db="EMBL/GenBank/DDBJ databases">
        <title>Genome sequencing of Runella.</title>
        <authorList>
            <person name="Baek M.-G."/>
            <person name="Yi H."/>
        </authorList>
    </citation>
    <scope>NUCLEOTIDE SEQUENCE [LARGE SCALE GENOMIC DNA]</scope>
    <source>
        <strain evidence="15 16">HYN0085</strain>
    </source>
</reference>
<dbReference type="InterPro" id="IPR002429">
    <property type="entry name" value="CcO_II-like_C"/>
</dbReference>
<keyword evidence="3 10" id="KW-0813">Transport</keyword>
<dbReference type="AlphaFoldDB" id="A0A344THT0"/>
<proteinExistence type="inferred from homology"/>
<evidence type="ECO:0000313" key="16">
    <source>
        <dbReference type="Proteomes" id="UP000251993"/>
    </source>
</evidence>
<name>A0A344THT0_9BACT</name>
<dbReference type="KEGG" id="run:DR864_10825"/>
<keyword evidence="16" id="KW-1185">Reference proteome</keyword>
<evidence type="ECO:0000259" key="13">
    <source>
        <dbReference type="PROSITE" id="PS50857"/>
    </source>
</evidence>
<dbReference type="PROSITE" id="PS50999">
    <property type="entry name" value="COX2_TM"/>
    <property type="match status" value="1"/>
</dbReference>
<keyword evidence="6" id="KW-1278">Translocase</keyword>
<dbReference type="GO" id="GO:0004129">
    <property type="term" value="F:cytochrome-c oxidase activity"/>
    <property type="evidence" value="ECO:0007669"/>
    <property type="project" value="UniProtKB-EC"/>
</dbReference>
<dbReference type="PANTHER" id="PTHR22888:SF9">
    <property type="entry name" value="CYTOCHROME C OXIDASE SUBUNIT 2"/>
    <property type="match status" value="1"/>
</dbReference>
<dbReference type="EMBL" id="CP030850">
    <property type="protein sequence ID" value="AXE18201.1"/>
    <property type="molecule type" value="Genomic_DNA"/>
</dbReference>
<keyword evidence="7 10" id="KW-0249">Electron transport</keyword>
<dbReference type="PANTHER" id="PTHR22888">
    <property type="entry name" value="CYTOCHROME C OXIDASE, SUBUNIT II"/>
    <property type="match status" value="1"/>
</dbReference>
<feature type="domain" description="Cytochrome oxidase subunit II transmembrane region profile" evidence="14">
    <location>
        <begin position="65"/>
        <end position="160"/>
    </location>
</feature>
<accession>A0A344THT0</accession>
<dbReference type="Proteomes" id="UP000251993">
    <property type="component" value="Chromosome"/>
</dbReference>
<keyword evidence="4 10" id="KW-0679">Respiratory chain</keyword>
<dbReference type="PROSITE" id="PS50857">
    <property type="entry name" value="COX2_CUA"/>
    <property type="match status" value="1"/>
</dbReference>
<evidence type="ECO:0000256" key="9">
    <source>
        <dbReference type="ARBA" id="ARBA00023136"/>
    </source>
</evidence>
<dbReference type="GO" id="GO:0042773">
    <property type="term" value="P:ATP synthesis coupled electron transport"/>
    <property type="evidence" value="ECO:0007669"/>
    <property type="project" value="TreeGrafter"/>
</dbReference>
<comment type="subcellular location">
    <subcellularLocation>
        <location evidence="10">Cell membrane</location>
        <topology evidence="10">Multi-pass membrane protein</topology>
    </subcellularLocation>
    <subcellularLocation>
        <location evidence="1">Membrane</location>
        <topology evidence="1">Multi-pass membrane protein</topology>
    </subcellularLocation>
</comment>
<evidence type="ECO:0000256" key="4">
    <source>
        <dbReference type="ARBA" id="ARBA00022660"/>
    </source>
</evidence>
<comment type="catalytic activity">
    <reaction evidence="11">
        <text>4 Fe(II)-[cytochrome c] + O2 + 8 H(+)(in) = 4 Fe(III)-[cytochrome c] + 2 H2O + 4 H(+)(out)</text>
        <dbReference type="Rhea" id="RHEA:11436"/>
        <dbReference type="Rhea" id="RHEA-COMP:10350"/>
        <dbReference type="Rhea" id="RHEA-COMP:14399"/>
        <dbReference type="ChEBI" id="CHEBI:15377"/>
        <dbReference type="ChEBI" id="CHEBI:15378"/>
        <dbReference type="ChEBI" id="CHEBI:15379"/>
        <dbReference type="ChEBI" id="CHEBI:29033"/>
        <dbReference type="ChEBI" id="CHEBI:29034"/>
        <dbReference type="EC" id="7.1.1.9"/>
    </reaction>
</comment>
<keyword evidence="8 12" id="KW-1133">Transmembrane helix</keyword>
<dbReference type="CDD" id="cd13919">
    <property type="entry name" value="CuRO_HCO_II_like_5"/>
    <property type="match status" value="1"/>
</dbReference>
<evidence type="ECO:0000256" key="2">
    <source>
        <dbReference type="ARBA" id="ARBA00007866"/>
    </source>
</evidence>
<evidence type="ECO:0000256" key="6">
    <source>
        <dbReference type="ARBA" id="ARBA00022967"/>
    </source>
</evidence>
<feature type="transmembrane region" description="Helical" evidence="12">
    <location>
        <begin position="88"/>
        <end position="111"/>
    </location>
</feature>
<dbReference type="InterPro" id="IPR045187">
    <property type="entry name" value="CcO_II"/>
</dbReference>
<keyword evidence="9 12" id="KW-0472">Membrane</keyword>
<feature type="transmembrane region" description="Helical" evidence="12">
    <location>
        <begin position="48"/>
        <end position="68"/>
    </location>
</feature>
<evidence type="ECO:0000256" key="7">
    <source>
        <dbReference type="ARBA" id="ARBA00022982"/>
    </source>
</evidence>
<keyword evidence="5 10" id="KW-0812">Transmembrane</keyword>
<dbReference type="SUPFAM" id="SSF81464">
    <property type="entry name" value="Cytochrome c oxidase subunit II-like, transmembrane region"/>
    <property type="match status" value="1"/>
</dbReference>
<dbReference type="Gene3D" id="2.60.40.420">
    <property type="entry name" value="Cupredoxins - blue copper proteins"/>
    <property type="match status" value="1"/>
</dbReference>
<evidence type="ECO:0000259" key="14">
    <source>
        <dbReference type="PROSITE" id="PS50999"/>
    </source>
</evidence>
<protein>
    <recommendedName>
        <fullName evidence="11">Cytochrome c oxidase subunit 2</fullName>
        <ecNumber evidence="11">7.1.1.9</ecNumber>
    </recommendedName>
</protein>
<evidence type="ECO:0000256" key="11">
    <source>
        <dbReference type="RuleBase" id="RU004024"/>
    </source>
</evidence>
<dbReference type="InterPro" id="IPR036257">
    <property type="entry name" value="Cyt_c_oxidase_su2_TM_sf"/>
</dbReference>
<keyword evidence="11" id="KW-0186">Copper</keyword>
<evidence type="ECO:0000256" key="8">
    <source>
        <dbReference type="ARBA" id="ARBA00022989"/>
    </source>
</evidence>
<dbReference type="Gene3D" id="1.10.287.90">
    <property type="match status" value="1"/>
</dbReference>
<dbReference type="RefSeq" id="WP_114066986.1">
    <property type="nucleotide sequence ID" value="NZ_CP030850.1"/>
</dbReference>
<dbReference type="Pfam" id="PF02790">
    <property type="entry name" value="COX2_TM"/>
    <property type="match status" value="1"/>
</dbReference>
<comment type="function">
    <text evidence="11">Subunits I and II form the functional core of the enzyme complex. Electrons originating in cytochrome c are transferred via heme a and Cu(A) to the binuclear center formed by heme a3 and Cu(B).</text>
</comment>
<feature type="domain" description="Cytochrome oxidase subunit II copper A binding" evidence="13">
    <location>
        <begin position="162"/>
        <end position="318"/>
    </location>
</feature>